<feature type="transmembrane region" description="Helical" evidence="8">
    <location>
        <begin position="27"/>
        <end position="47"/>
    </location>
</feature>
<protein>
    <submittedName>
        <fullName evidence="9">Uncharacterized protein</fullName>
    </submittedName>
</protein>
<dbReference type="PIRSF" id="PIRSF006060">
    <property type="entry name" value="AA_transporter"/>
    <property type="match status" value="1"/>
</dbReference>
<evidence type="ECO:0000256" key="3">
    <source>
        <dbReference type="ARBA" id="ARBA00022475"/>
    </source>
</evidence>
<name>A0AAD9IDB0_PROWI</name>
<organism evidence="9 10">
    <name type="scientific">Prototheca wickerhamii</name>
    <dbReference type="NCBI Taxonomy" id="3111"/>
    <lineage>
        <taxon>Eukaryota</taxon>
        <taxon>Viridiplantae</taxon>
        <taxon>Chlorophyta</taxon>
        <taxon>core chlorophytes</taxon>
        <taxon>Trebouxiophyceae</taxon>
        <taxon>Chlorellales</taxon>
        <taxon>Chlorellaceae</taxon>
        <taxon>Prototheca</taxon>
    </lineage>
</organism>
<evidence type="ECO:0000256" key="4">
    <source>
        <dbReference type="ARBA" id="ARBA00022692"/>
    </source>
</evidence>
<dbReference type="GO" id="GO:0005886">
    <property type="term" value="C:plasma membrane"/>
    <property type="evidence" value="ECO:0007669"/>
    <property type="project" value="UniProtKB-SubCell"/>
</dbReference>
<comment type="caution">
    <text evidence="9">The sequence shown here is derived from an EMBL/GenBank/DDBJ whole genome shotgun (WGS) entry which is preliminary data.</text>
</comment>
<evidence type="ECO:0000256" key="7">
    <source>
        <dbReference type="ARBA" id="ARBA00024041"/>
    </source>
</evidence>
<keyword evidence="2" id="KW-0813">Transport</keyword>
<gene>
    <name evidence="9" type="ORF">QBZ16_001631</name>
</gene>
<dbReference type="Gene3D" id="1.20.1740.10">
    <property type="entry name" value="Amino acid/polyamine transporter I"/>
    <property type="match status" value="1"/>
</dbReference>
<comment type="subcellular location">
    <subcellularLocation>
        <location evidence="1">Cell membrane</location>
        <topology evidence="1">Multi-pass membrane protein</topology>
    </subcellularLocation>
</comment>
<evidence type="ECO:0000313" key="9">
    <source>
        <dbReference type="EMBL" id="KAK2075889.1"/>
    </source>
</evidence>
<evidence type="ECO:0000256" key="2">
    <source>
        <dbReference type="ARBA" id="ARBA00022448"/>
    </source>
</evidence>
<dbReference type="Proteomes" id="UP001255856">
    <property type="component" value="Unassembled WGS sequence"/>
</dbReference>
<accession>A0AAD9IDB0</accession>
<comment type="similarity">
    <text evidence="7">Belongs to the amino acid-polyamine-organocation (APC) superfamily. Polyamine:cation symporter (PHS) (TC 2.A.3.12) family.</text>
</comment>
<dbReference type="Pfam" id="PF13520">
    <property type="entry name" value="AA_permease_2"/>
    <property type="match status" value="1"/>
</dbReference>
<feature type="transmembrane region" description="Helical" evidence="8">
    <location>
        <begin position="300"/>
        <end position="318"/>
    </location>
</feature>
<dbReference type="InterPro" id="IPR044566">
    <property type="entry name" value="RMV1-like"/>
</dbReference>
<dbReference type="PANTHER" id="PTHR45826:SF2">
    <property type="entry name" value="AMINO ACID TRANSPORTER"/>
    <property type="match status" value="1"/>
</dbReference>
<keyword evidence="3" id="KW-1003">Cell membrane</keyword>
<evidence type="ECO:0000256" key="1">
    <source>
        <dbReference type="ARBA" id="ARBA00004651"/>
    </source>
</evidence>
<evidence type="ECO:0000313" key="10">
    <source>
        <dbReference type="Proteomes" id="UP001255856"/>
    </source>
</evidence>
<sequence length="450" mass="49354">MLFKARSTPNYCVFLTDQDAVRSGGPLLSVLGFIVLPIIWSVPEALITAEMATTFPENSGYVAWVTAAFGPYWGFQEGFWSWISGVTDNAVYPVMLLTYLQEVVPVFKGGWERMAFLVGLNLLLTYLNYRGLHVVGNAAIAMTVITLAPFLIMTLLGLPHIKIANLIQVDLKTVKWFPFFNVMFCVSTLAGEVENPGKTFPRALAGAVAVVVAGYLFPLVVGLSYSAKAKDWDLGYFAVVGDQVGGRWLGWMVVIAAIVSQVGQFEAEMSTDSYLLHGMAERGFLPSVFAHKSRHGTPSLGIACSALGIIGMAGFNFLEIVELLNIVYCMSMLLEFAAFIWLRVKYPNLARPYKVPLPLWGCCLMLLPASLLLICLLAAPFIEGNTKVIAFTAGACVLSGGLYPLFQTARAKGWVAFRGTSPRQFREILYTMYTPQEGNTAMLVQHENDT</sequence>
<dbReference type="GO" id="GO:0015203">
    <property type="term" value="F:polyamine transmembrane transporter activity"/>
    <property type="evidence" value="ECO:0007669"/>
    <property type="project" value="UniProtKB-ARBA"/>
</dbReference>
<feature type="transmembrane region" description="Helical" evidence="8">
    <location>
        <begin position="138"/>
        <end position="161"/>
    </location>
</feature>
<dbReference type="PANTHER" id="PTHR45826">
    <property type="entry name" value="POLYAMINE TRANSPORTER PUT1"/>
    <property type="match status" value="1"/>
</dbReference>
<dbReference type="AlphaFoldDB" id="A0AAD9IDB0"/>
<dbReference type="FunFam" id="1.20.1740.10:FF:000041">
    <property type="entry name" value="Amino acid permease, putative"/>
    <property type="match status" value="1"/>
</dbReference>
<keyword evidence="6 8" id="KW-0472">Membrane</keyword>
<keyword evidence="10" id="KW-1185">Reference proteome</keyword>
<evidence type="ECO:0000256" key="8">
    <source>
        <dbReference type="SAM" id="Phobius"/>
    </source>
</evidence>
<proteinExistence type="inferred from homology"/>
<evidence type="ECO:0000256" key="6">
    <source>
        <dbReference type="ARBA" id="ARBA00023136"/>
    </source>
</evidence>
<dbReference type="InterPro" id="IPR002293">
    <property type="entry name" value="AA/rel_permease1"/>
</dbReference>
<feature type="transmembrane region" description="Helical" evidence="8">
    <location>
        <begin position="356"/>
        <end position="382"/>
    </location>
</feature>
<feature type="transmembrane region" description="Helical" evidence="8">
    <location>
        <begin position="324"/>
        <end position="344"/>
    </location>
</feature>
<evidence type="ECO:0000256" key="5">
    <source>
        <dbReference type="ARBA" id="ARBA00022989"/>
    </source>
</evidence>
<keyword evidence="4 8" id="KW-0812">Transmembrane</keyword>
<keyword evidence="5 8" id="KW-1133">Transmembrane helix</keyword>
<dbReference type="EMBL" id="JASFZW010000013">
    <property type="protein sequence ID" value="KAK2075889.1"/>
    <property type="molecule type" value="Genomic_DNA"/>
</dbReference>
<reference evidence="9" key="1">
    <citation type="submission" date="2021-01" db="EMBL/GenBank/DDBJ databases">
        <authorList>
            <person name="Eckstrom K.M.E."/>
        </authorList>
    </citation>
    <scope>NUCLEOTIDE SEQUENCE</scope>
    <source>
        <strain evidence="9">UVCC 0001</strain>
    </source>
</reference>
<feature type="transmembrane region" description="Helical" evidence="8">
    <location>
        <begin position="203"/>
        <end position="225"/>
    </location>
</feature>